<name>A0ABT8S434_9BURK</name>
<protein>
    <submittedName>
        <fullName evidence="1">Uncharacterized protein</fullName>
    </submittedName>
</protein>
<organism evidence="1 2">
    <name type="scientific">Variovorax ginsengisoli</name>
    <dbReference type="NCBI Taxonomy" id="363844"/>
    <lineage>
        <taxon>Bacteria</taxon>
        <taxon>Pseudomonadati</taxon>
        <taxon>Pseudomonadota</taxon>
        <taxon>Betaproteobacteria</taxon>
        <taxon>Burkholderiales</taxon>
        <taxon>Comamonadaceae</taxon>
        <taxon>Variovorax</taxon>
    </lineage>
</organism>
<gene>
    <name evidence="1" type="ORF">Q2T77_15365</name>
</gene>
<evidence type="ECO:0000313" key="1">
    <source>
        <dbReference type="EMBL" id="MDO1533671.1"/>
    </source>
</evidence>
<comment type="caution">
    <text evidence="1">The sequence shown here is derived from an EMBL/GenBank/DDBJ whole genome shotgun (WGS) entry which is preliminary data.</text>
</comment>
<evidence type="ECO:0000313" key="2">
    <source>
        <dbReference type="Proteomes" id="UP001169027"/>
    </source>
</evidence>
<keyword evidence="2" id="KW-1185">Reference proteome</keyword>
<accession>A0ABT8S434</accession>
<dbReference type="EMBL" id="JAUKVY010000010">
    <property type="protein sequence ID" value="MDO1533671.1"/>
    <property type="molecule type" value="Genomic_DNA"/>
</dbReference>
<reference evidence="1" key="1">
    <citation type="submission" date="2023-06" db="EMBL/GenBank/DDBJ databases">
        <authorList>
            <person name="Jiang Y."/>
            <person name="Liu Q."/>
        </authorList>
    </citation>
    <scope>NUCLEOTIDE SEQUENCE</scope>
    <source>
        <strain evidence="1">CGMCC 1.12090</strain>
    </source>
</reference>
<dbReference type="Proteomes" id="UP001169027">
    <property type="component" value="Unassembled WGS sequence"/>
</dbReference>
<proteinExistence type="predicted"/>
<sequence length="73" mass="8313">MTHSNAYFPRNPKFTDTFERELANDDASHLGRNEPSVFMPLLKRLGAGLSAFAQTVRFLRASAQRPQQRYQAS</sequence>
<dbReference type="RefSeq" id="WP_301810584.1">
    <property type="nucleotide sequence ID" value="NZ_JAUJZH010000010.1"/>
</dbReference>